<dbReference type="OrthoDB" id="4807612at2"/>
<feature type="compositionally biased region" description="Low complexity" evidence="1">
    <location>
        <begin position="52"/>
        <end position="97"/>
    </location>
</feature>
<feature type="region of interest" description="Disordered" evidence="1">
    <location>
        <begin position="46"/>
        <end position="97"/>
    </location>
</feature>
<name>A0A1H1QEJ7_9MICO</name>
<keyword evidence="2" id="KW-0472">Membrane</keyword>
<reference evidence="4" key="1">
    <citation type="submission" date="2016-10" db="EMBL/GenBank/DDBJ databases">
        <authorList>
            <person name="Varghese N."/>
            <person name="Submissions S."/>
        </authorList>
    </citation>
    <scope>NUCLEOTIDE SEQUENCE [LARGE SCALE GENOMIC DNA]</scope>
    <source>
        <strain evidence="4">DSM 22965</strain>
    </source>
</reference>
<dbReference type="EMBL" id="LT629734">
    <property type="protein sequence ID" value="SDS21743.1"/>
    <property type="molecule type" value="Genomic_DNA"/>
</dbReference>
<organism evidence="3 4">
    <name type="scientific">Agrococcus carbonis</name>
    <dbReference type="NCBI Taxonomy" id="684552"/>
    <lineage>
        <taxon>Bacteria</taxon>
        <taxon>Bacillati</taxon>
        <taxon>Actinomycetota</taxon>
        <taxon>Actinomycetes</taxon>
        <taxon>Micrococcales</taxon>
        <taxon>Microbacteriaceae</taxon>
        <taxon>Agrococcus</taxon>
    </lineage>
</organism>
<feature type="transmembrane region" description="Helical" evidence="2">
    <location>
        <begin position="6"/>
        <end position="27"/>
    </location>
</feature>
<proteinExistence type="predicted"/>
<accession>A0A1H1QEJ7</accession>
<gene>
    <name evidence="3" type="ORF">SAMN04489719_1814</name>
</gene>
<protein>
    <submittedName>
        <fullName evidence="3">Uncharacterized protein</fullName>
    </submittedName>
</protein>
<evidence type="ECO:0000313" key="3">
    <source>
        <dbReference type="EMBL" id="SDS21743.1"/>
    </source>
</evidence>
<dbReference type="STRING" id="684552.SAMN04489719_1814"/>
<evidence type="ECO:0000256" key="2">
    <source>
        <dbReference type="SAM" id="Phobius"/>
    </source>
</evidence>
<evidence type="ECO:0000313" key="4">
    <source>
        <dbReference type="Proteomes" id="UP000199649"/>
    </source>
</evidence>
<keyword evidence="2" id="KW-1133">Transmembrane helix</keyword>
<keyword evidence="4" id="KW-1185">Reference proteome</keyword>
<evidence type="ECO:0000256" key="1">
    <source>
        <dbReference type="SAM" id="MobiDB-lite"/>
    </source>
</evidence>
<dbReference type="AlphaFoldDB" id="A0A1H1QEJ7"/>
<sequence>MPESWWGNAIFSLIPTIVLGLLFWMVLRSIIRGDRTARSRYDRIEAEERAKLGLPPKGAAPAPGTESAPAADVAAPAPAASAPDAGPGAPAPGERTE</sequence>
<keyword evidence="2" id="KW-0812">Transmembrane</keyword>
<dbReference type="Proteomes" id="UP000199649">
    <property type="component" value="Chromosome I"/>
</dbReference>
<dbReference type="RefSeq" id="WP_092666705.1">
    <property type="nucleotide sequence ID" value="NZ_LT629734.1"/>
</dbReference>